<evidence type="ECO:0000256" key="2">
    <source>
        <dbReference type="ARBA" id="ARBA00004496"/>
    </source>
</evidence>
<evidence type="ECO:0000256" key="10">
    <source>
        <dbReference type="ARBA" id="ARBA00023242"/>
    </source>
</evidence>
<dbReference type="GO" id="GO:0004722">
    <property type="term" value="F:protein serine/threonine phosphatase activity"/>
    <property type="evidence" value="ECO:0007669"/>
    <property type="project" value="UniProtKB-EC"/>
</dbReference>
<dbReference type="GO" id="GO:0003700">
    <property type="term" value="F:DNA-binding transcription factor activity"/>
    <property type="evidence" value="ECO:0007669"/>
    <property type="project" value="InterPro"/>
</dbReference>
<dbReference type="FunFam" id="4.10.280.10:FF:000064">
    <property type="entry name" value="Transcription factor MUTE"/>
    <property type="match status" value="1"/>
</dbReference>
<keyword evidence="10" id="KW-0539">Nucleus</keyword>
<dbReference type="GO" id="GO:0045893">
    <property type="term" value="P:positive regulation of DNA-templated transcription"/>
    <property type="evidence" value="ECO:0007669"/>
    <property type="project" value="TreeGrafter"/>
</dbReference>
<dbReference type="GO" id="GO:0046983">
    <property type="term" value="F:protein dimerization activity"/>
    <property type="evidence" value="ECO:0007669"/>
    <property type="project" value="InterPro"/>
</dbReference>
<feature type="domain" description="Tyrosine-protein phosphatase" evidence="14">
    <location>
        <begin position="30"/>
        <end position="171"/>
    </location>
</feature>
<comment type="subcellular location">
    <subcellularLocation>
        <location evidence="2">Cytoplasm</location>
    </subcellularLocation>
    <subcellularLocation>
        <location evidence="1">Nucleus</location>
    </subcellularLocation>
</comment>
<comment type="catalytic activity">
    <reaction evidence="13">
        <text>O-phospho-L-tyrosyl-[protein] + H2O = L-tyrosyl-[protein] + phosphate</text>
        <dbReference type="Rhea" id="RHEA:10684"/>
        <dbReference type="Rhea" id="RHEA-COMP:10136"/>
        <dbReference type="Rhea" id="RHEA-COMP:20101"/>
        <dbReference type="ChEBI" id="CHEBI:15377"/>
        <dbReference type="ChEBI" id="CHEBI:43474"/>
        <dbReference type="ChEBI" id="CHEBI:46858"/>
        <dbReference type="ChEBI" id="CHEBI:61978"/>
        <dbReference type="EC" id="3.1.3.48"/>
    </reaction>
</comment>
<dbReference type="PANTHER" id="PTHR46684">
    <property type="entry name" value="TRANSCRIPTION FACTOR FAMA"/>
    <property type="match status" value="1"/>
</dbReference>
<evidence type="ECO:0000256" key="4">
    <source>
        <dbReference type="ARBA" id="ARBA00022490"/>
    </source>
</evidence>
<dbReference type="InterPro" id="IPR020422">
    <property type="entry name" value="TYR_PHOSPHATASE_DUAL_dom"/>
</dbReference>
<feature type="domain" description="BHLH" evidence="16">
    <location>
        <begin position="265"/>
        <end position="316"/>
    </location>
</feature>
<dbReference type="SMART" id="SM00353">
    <property type="entry name" value="HLH"/>
    <property type="match status" value="1"/>
</dbReference>
<comment type="catalytic activity">
    <reaction evidence="11">
        <text>O-phospho-L-seryl-[protein] + H2O = L-seryl-[protein] + phosphate</text>
        <dbReference type="Rhea" id="RHEA:20629"/>
        <dbReference type="Rhea" id="RHEA-COMP:9863"/>
        <dbReference type="Rhea" id="RHEA-COMP:11604"/>
        <dbReference type="ChEBI" id="CHEBI:15377"/>
        <dbReference type="ChEBI" id="CHEBI:29999"/>
        <dbReference type="ChEBI" id="CHEBI:43474"/>
        <dbReference type="ChEBI" id="CHEBI:83421"/>
        <dbReference type="EC" id="3.1.3.16"/>
    </reaction>
</comment>
<evidence type="ECO:0000313" key="17">
    <source>
        <dbReference type="EMBL" id="KAK9182519.1"/>
    </source>
</evidence>
<keyword evidence="4" id="KW-0963">Cytoplasm</keyword>
<keyword evidence="8" id="KW-0238">DNA-binding</keyword>
<evidence type="ECO:0000256" key="3">
    <source>
        <dbReference type="ARBA" id="ARBA00008601"/>
    </source>
</evidence>
<organism evidence="17 18">
    <name type="scientific">Citrus x changshan-huyou</name>
    <dbReference type="NCBI Taxonomy" id="2935761"/>
    <lineage>
        <taxon>Eukaryota</taxon>
        <taxon>Viridiplantae</taxon>
        <taxon>Streptophyta</taxon>
        <taxon>Embryophyta</taxon>
        <taxon>Tracheophyta</taxon>
        <taxon>Spermatophyta</taxon>
        <taxon>Magnoliopsida</taxon>
        <taxon>eudicotyledons</taxon>
        <taxon>Gunneridae</taxon>
        <taxon>Pentapetalae</taxon>
        <taxon>rosids</taxon>
        <taxon>malvids</taxon>
        <taxon>Sapindales</taxon>
        <taxon>Rutaceae</taxon>
        <taxon>Aurantioideae</taxon>
        <taxon>Citrus</taxon>
    </lineage>
</organism>
<dbReference type="GO" id="GO:0003677">
    <property type="term" value="F:DNA binding"/>
    <property type="evidence" value="ECO:0007669"/>
    <property type="project" value="UniProtKB-KW"/>
</dbReference>
<dbReference type="Pfam" id="PF00010">
    <property type="entry name" value="HLH"/>
    <property type="match status" value="1"/>
</dbReference>
<keyword evidence="7" id="KW-0805">Transcription regulation</keyword>
<dbReference type="Proteomes" id="UP001428341">
    <property type="component" value="Unassembled WGS sequence"/>
</dbReference>
<evidence type="ECO:0000256" key="7">
    <source>
        <dbReference type="ARBA" id="ARBA00023015"/>
    </source>
</evidence>
<dbReference type="GO" id="GO:0005634">
    <property type="term" value="C:nucleus"/>
    <property type="evidence" value="ECO:0007669"/>
    <property type="project" value="UniProtKB-SubCell"/>
</dbReference>
<evidence type="ECO:0000313" key="18">
    <source>
        <dbReference type="Proteomes" id="UP001428341"/>
    </source>
</evidence>
<dbReference type="AlphaFoldDB" id="A0AAP0LR13"/>
<reference evidence="17 18" key="1">
    <citation type="submission" date="2024-05" db="EMBL/GenBank/DDBJ databases">
        <title>Haplotype-resolved chromosome-level genome assembly of Huyou (Citrus changshanensis).</title>
        <authorList>
            <person name="Miao C."/>
            <person name="Chen W."/>
            <person name="Wu Y."/>
            <person name="Wang L."/>
            <person name="Zhao S."/>
            <person name="Grierson D."/>
            <person name="Xu C."/>
            <person name="Chen K."/>
        </authorList>
    </citation>
    <scope>NUCLEOTIDE SEQUENCE [LARGE SCALE GENOMIC DNA]</scope>
    <source>
        <strain evidence="17">01-14</strain>
        <tissue evidence="17">Leaf</tissue>
    </source>
</reference>
<feature type="domain" description="Tyrosine specific protein phosphatases" evidence="15">
    <location>
        <begin position="92"/>
        <end position="150"/>
    </location>
</feature>
<evidence type="ECO:0000256" key="6">
    <source>
        <dbReference type="ARBA" id="ARBA00022912"/>
    </source>
</evidence>
<evidence type="ECO:0000256" key="9">
    <source>
        <dbReference type="ARBA" id="ARBA00023163"/>
    </source>
</evidence>
<dbReference type="GO" id="GO:0010052">
    <property type="term" value="P:guard cell differentiation"/>
    <property type="evidence" value="ECO:0007669"/>
    <property type="project" value="InterPro"/>
</dbReference>
<dbReference type="InterPro" id="IPR044283">
    <property type="entry name" value="FAMA/SPEECHLESS/MUTE-like"/>
</dbReference>
<dbReference type="Gene3D" id="3.90.190.10">
    <property type="entry name" value="Protein tyrosine phosphatase superfamily"/>
    <property type="match status" value="1"/>
</dbReference>
<name>A0AAP0LR13_9ROSI</name>
<dbReference type="SUPFAM" id="SSF52799">
    <property type="entry name" value="(Phosphotyrosine protein) phosphatases II"/>
    <property type="match status" value="1"/>
</dbReference>
<evidence type="ECO:0000256" key="8">
    <source>
        <dbReference type="ARBA" id="ARBA00023125"/>
    </source>
</evidence>
<dbReference type="InterPro" id="IPR029021">
    <property type="entry name" value="Prot-tyrosine_phosphatase-like"/>
</dbReference>
<dbReference type="InterPro" id="IPR036638">
    <property type="entry name" value="HLH_DNA-bd_sf"/>
</dbReference>
<evidence type="ECO:0000259" key="16">
    <source>
        <dbReference type="PROSITE" id="PS50888"/>
    </source>
</evidence>
<evidence type="ECO:0000256" key="12">
    <source>
        <dbReference type="ARBA" id="ARBA00048336"/>
    </source>
</evidence>
<comment type="caution">
    <text evidence="17">The sequence shown here is derived from an EMBL/GenBank/DDBJ whole genome shotgun (WGS) entry which is preliminary data.</text>
</comment>
<dbReference type="CDD" id="cd14498">
    <property type="entry name" value="DSP"/>
    <property type="match status" value="1"/>
</dbReference>
<accession>A0AAP0LR13</accession>
<dbReference type="InterPro" id="IPR000340">
    <property type="entry name" value="Dual-sp_phosphatase_cat-dom"/>
</dbReference>
<dbReference type="EMBL" id="JBCGBO010000024">
    <property type="protein sequence ID" value="KAK9182519.1"/>
    <property type="molecule type" value="Genomic_DNA"/>
</dbReference>
<keyword evidence="6" id="KW-0904">Protein phosphatase</keyword>
<keyword evidence="5" id="KW-0378">Hydrolase</keyword>
<dbReference type="PROSITE" id="PS50888">
    <property type="entry name" value="BHLH"/>
    <property type="match status" value="1"/>
</dbReference>
<dbReference type="GO" id="GO:0005737">
    <property type="term" value="C:cytoplasm"/>
    <property type="evidence" value="ECO:0007669"/>
    <property type="project" value="UniProtKB-SubCell"/>
</dbReference>
<gene>
    <name evidence="17" type="ORF">WN944_025664</name>
</gene>
<keyword evidence="9" id="KW-0804">Transcription</keyword>
<keyword evidence="18" id="KW-1185">Reference proteome</keyword>
<dbReference type="CDD" id="cd11448">
    <property type="entry name" value="bHLH_AtFAMA_like"/>
    <property type="match status" value="1"/>
</dbReference>
<dbReference type="InterPro" id="IPR011598">
    <property type="entry name" value="bHLH_dom"/>
</dbReference>
<dbReference type="Gene3D" id="4.10.280.10">
    <property type="entry name" value="Helix-loop-helix DNA-binding domain"/>
    <property type="match status" value="1"/>
</dbReference>
<dbReference type="PROSITE" id="PS50054">
    <property type="entry name" value="TYR_PHOSPHATASE_DUAL"/>
    <property type="match status" value="1"/>
</dbReference>
<dbReference type="PROSITE" id="PS50056">
    <property type="entry name" value="TYR_PHOSPHATASE_2"/>
    <property type="match status" value="1"/>
</dbReference>
<evidence type="ECO:0000256" key="11">
    <source>
        <dbReference type="ARBA" id="ARBA00047761"/>
    </source>
</evidence>
<dbReference type="SMART" id="SM00195">
    <property type="entry name" value="DSPc"/>
    <property type="match status" value="1"/>
</dbReference>
<protein>
    <submittedName>
        <fullName evidence="17">Uncharacterized protein</fullName>
    </submittedName>
</protein>
<proteinExistence type="inferred from homology"/>
<evidence type="ECO:0000259" key="14">
    <source>
        <dbReference type="PROSITE" id="PS50054"/>
    </source>
</evidence>
<dbReference type="InterPro" id="IPR000387">
    <property type="entry name" value="Tyr_Pase_dom"/>
</dbReference>
<dbReference type="Pfam" id="PF00782">
    <property type="entry name" value="DSPc"/>
    <property type="match status" value="1"/>
</dbReference>
<comment type="similarity">
    <text evidence="3">Belongs to the protein-tyrosine phosphatase family. Non-receptor class dual specificity subfamily.</text>
</comment>
<dbReference type="PANTHER" id="PTHR46684:SF1">
    <property type="entry name" value="TRANSCRIPTION FACTOR MUTE"/>
    <property type="match status" value="1"/>
</dbReference>
<evidence type="ECO:0000256" key="5">
    <source>
        <dbReference type="ARBA" id="ARBA00022801"/>
    </source>
</evidence>
<evidence type="ECO:0000259" key="15">
    <source>
        <dbReference type="PROSITE" id="PS50056"/>
    </source>
</evidence>
<evidence type="ECO:0000256" key="1">
    <source>
        <dbReference type="ARBA" id="ARBA00004123"/>
    </source>
</evidence>
<evidence type="ECO:0000256" key="13">
    <source>
        <dbReference type="ARBA" id="ARBA00051722"/>
    </source>
</evidence>
<dbReference type="GO" id="GO:0004725">
    <property type="term" value="F:protein tyrosine phosphatase activity"/>
    <property type="evidence" value="ECO:0007669"/>
    <property type="project" value="UniProtKB-EC"/>
</dbReference>
<sequence length="463" mass="52508">MDQMDNAYRNQIAAILRVLNLTTCLREDRVPFEIEQGLFLGSIGVASNKDALKSRNITHILTVANALAPAHPNDFVYKVIGVADKEDTNLSQYFDECINFIDEAKRQGGGVLVHCFAGRSRSVTIVVAYLMKKHGMSLSQAMGHVKSRRPQAAPNSGFLLQLQELEKSLQVFGLQVTILRSASGYSCRSYLKLQAHSDQQITFLFRVTQFFHHGFYLKEFLNAYMYEHLSVAKAELSFWFKINSESKSQWNRRFFSFIYRFCESNQNMSHIAVERNRRRQMNEHLKVLRSLTPCFYIKRGDQASIIGGVIDFIKELHQVLQALESKKQRKSLSPSPSPRPVLLHQLSPQQPPDININSFGAEHFKELGACCNSSVADVEAKISGSNVLLKVISKQIPGQIVKIITVLEKLSFEVLHLNISTMEDTVLYSFVIKIRLECQLSLEELALEVQKSFLPNAVYANDI</sequence>
<comment type="catalytic activity">
    <reaction evidence="12">
        <text>O-phospho-L-threonyl-[protein] + H2O = L-threonyl-[protein] + phosphate</text>
        <dbReference type="Rhea" id="RHEA:47004"/>
        <dbReference type="Rhea" id="RHEA-COMP:11060"/>
        <dbReference type="Rhea" id="RHEA-COMP:11605"/>
        <dbReference type="ChEBI" id="CHEBI:15377"/>
        <dbReference type="ChEBI" id="CHEBI:30013"/>
        <dbReference type="ChEBI" id="CHEBI:43474"/>
        <dbReference type="ChEBI" id="CHEBI:61977"/>
        <dbReference type="EC" id="3.1.3.16"/>
    </reaction>
</comment>
<dbReference type="SUPFAM" id="SSF47459">
    <property type="entry name" value="HLH, helix-loop-helix DNA-binding domain"/>
    <property type="match status" value="1"/>
</dbReference>
<dbReference type="FunFam" id="3.90.190.10:FF:000056">
    <property type="entry name" value="Dual specificity phosphatase 12"/>
    <property type="match status" value="1"/>
</dbReference>